<dbReference type="EMBL" id="NMTV01000058">
    <property type="protein sequence ID" value="PDX72101.1"/>
    <property type="molecule type" value="Genomic_DNA"/>
</dbReference>
<comment type="caution">
    <text evidence="2">The sequence shown here is derived from an EMBL/GenBank/DDBJ whole genome shotgun (WGS) entry which is preliminary data.</text>
</comment>
<dbReference type="InterPro" id="IPR027417">
    <property type="entry name" value="P-loop_NTPase"/>
</dbReference>
<dbReference type="Proteomes" id="UP000219901">
    <property type="component" value="Unassembled WGS sequence"/>
</dbReference>
<dbReference type="SUPFAM" id="SSF52540">
    <property type="entry name" value="P-loop containing nucleoside triphosphate hydrolases"/>
    <property type="match status" value="1"/>
</dbReference>
<gene>
    <name evidence="2" type="ORF">CGS55_10025</name>
</gene>
<name>A0A2A7AE49_9FIRM</name>
<dbReference type="InterPro" id="IPR026866">
    <property type="entry name" value="CR006_AAA"/>
</dbReference>
<dbReference type="Pfam" id="PF13166">
    <property type="entry name" value="AAA_13"/>
    <property type="match status" value="1"/>
</dbReference>
<organism evidence="2 3">
    <name type="scientific">Faecalibacterium prausnitzii</name>
    <dbReference type="NCBI Taxonomy" id="853"/>
    <lineage>
        <taxon>Bacteria</taxon>
        <taxon>Bacillati</taxon>
        <taxon>Bacillota</taxon>
        <taxon>Clostridia</taxon>
        <taxon>Eubacteriales</taxon>
        <taxon>Oscillospiraceae</taxon>
        <taxon>Faecalibacterium</taxon>
    </lineage>
</organism>
<dbReference type="PANTHER" id="PTHR32182">
    <property type="entry name" value="DNA REPLICATION AND REPAIR PROTEIN RECF"/>
    <property type="match status" value="1"/>
</dbReference>
<sequence length="795" mass="91661">MLKDIAGIRVCGANFENSSDILFLDPHYGNKIKKVKGSLLYGRNGAGKSTLAKAVKSAKGEVQEAIIQADFLDSNNSPFELTPEDKSHIFVFDEEYVDKNIKIQESGLNTIVMLGHQVELAEQIQTERKNLEELKTARDAQEAIVQTYEKDDTETSPKYHMKKMRYALQGDDCWAGRDKLIKGNRQNTSVHNDTYKHLVPFSTSKTRDQLIVEFNETLKSLREAQQGNATISSSISTFNIHYDEEKIMRLLKMKIEKPELTEREHYLLELAQTGNTSQLNRMVTIFSNKNVCACPVCMQPVSEEYKQNLVQSVQKVLSKAVEEHQESLRQFIMDEIEFNFSPFIKLANTDLCSKLLLEFNAAIKYNNLVIQSKIDDPYTPCEQQLQPISTLLTRLNVAFDKLECERIEYNKEITATKPIVDYLTKINNQIAHFDIQDSYLRYLACAAQAKKEQEKLVELQNASARTKHRLDELEAMQKNVQVAVSIINNNLNYIFFSNTRFKIDYRNGNYILLSNGKSVRPSQVSQGERNIIGLCYFFASILQNQEESSGYTKEYLLVIDDPVSSFDIENKTGIMSFLRYQLGKFLLGNKDTRAIIMTHDLPTYYDSEKIFKELTAASETICGEKPVYRLYELKNQKLVTFSYNKRQEYSELIKIVYNYALGNATEYELVIGNIMRQMLEAFSTFQYKKGFDDISTDQSILALLPEDVYKTYFENLMYRLILNNGSHRLEQTQSMSDMYFFTVISDSEKQRTAKEILCFIYLLNKKHLLSHLEGCTDIESNLQHWCNDIKNSCLM</sequence>
<evidence type="ECO:0000259" key="1">
    <source>
        <dbReference type="Pfam" id="PF13166"/>
    </source>
</evidence>
<evidence type="ECO:0000313" key="3">
    <source>
        <dbReference type="Proteomes" id="UP000219901"/>
    </source>
</evidence>
<protein>
    <recommendedName>
        <fullName evidence="1">Protein CR006 P-loop domain-containing protein</fullName>
    </recommendedName>
</protein>
<reference evidence="2 3" key="1">
    <citation type="journal article" date="2017" name="Front. Microbiol.">
        <title>New Insights into the Diversity of the Genus Faecalibacterium.</title>
        <authorList>
            <person name="Benevides L."/>
            <person name="Burman S."/>
            <person name="Martin R."/>
            <person name="Robert V."/>
            <person name="Thomas M."/>
            <person name="Miquel S."/>
            <person name="Chain F."/>
            <person name="Sokol H."/>
            <person name="Bermudez-Humaran L.G."/>
            <person name="Morrison M."/>
            <person name="Langella P."/>
            <person name="Azevedo V.A."/>
            <person name="Chatel J.M."/>
            <person name="Soares S."/>
        </authorList>
    </citation>
    <scope>NUCLEOTIDE SEQUENCE [LARGE SCALE GENOMIC DNA]</scope>
    <source>
        <strain evidence="2 3">CNCM I 4546</strain>
    </source>
</reference>
<dbReference type="GO" id="GO:0006302">
    <property type="term" value="P:double-strand break repair"/>
    <property type="evidence" value="ECO:0007669"/>
    <property type="project" value="TreeGrafter"/>
</dbReference>
<dbReference type="PANTHER" id="PTHR32182:SF0">
    <property type="entry name" value="DNA REPLICATION AND REPAIR PROTEIN RECF"/>
    <property type="match status" value="1"/>
</dbReference>
<feature type="domain" description="Protein CR006 P-loop" evidence="1">
    <location>
        <begin position="39"/>
        <end position="732"/>
    </location>
</feature>
<dbReference type="AlphaFoldDB" id="A0A2A7AE49"/>
<dbReference type="RefSeq" id="WP_097773630.1">
    <property type="nucleotide sequence ID" value="NZ_JAWHPV010000002.1"/>
</dbReference>
<evidence type="ECO:0000313" key="2">
    <source>
        <dbReference type="EMBL" id="PDX72101.1"/>
    </source>
</evidence>
<proteinExistence type="predicted"/>
<dbReference type="Gene3D" id="3.40.50.300">
    <property type="entry name" value="P-loop containing nucleotide triphosphate hydrolases"/>
    <property type="match status" value="1"/>
</dbReference>
<accession>A0A2A7AE49</accession>
<dbReference type="GO" id="GO:0000731">
    <property type="term" value="P:DNA synthesis involved in DNA repair"/>
    <property type="evidence" value="ECO:0007669"/>
    <property type="project" value="TreeGrafter"/>
</dbReference>